<evidence type="ECO:0000313" key="3">
    <source>
        <dbReference type="EMBL" id="MCS5715952.1"/>
    </source>
</evidence>
<evidence type="ECO:0000313" key="4">
    <source>
        <dbReference type="Proteomes" id="UP001165580"/>
    </source>
</evidence>
<dbReference type="Proteomes" id="UP001165580">
    <property type="component" value="Unassembled WGS sequence"/>
</dbReference>
<comment type="caution">
    <text evidence="3">The sequence shown here is derived from an EMBL/GenBank/DDBJ whole genome shotgun (WGS) entry which is preliminary data.</text>
</comment>
<dbReference type="SUPFAM" id="SSF51735">
    <property type="entry name" value="NAD(P)-binding Rossmann-fold domains"/>
    <property type="match status" value="1"/>
</dbReference>
<sequence>MAQQIQYRTLGGPEVLEFVTVPQPTPPSDGVVVETRAIGVNPIDVKLRSGLRPSPPITEPRVPGSDAAGIVVAVADSAPGSWAVGDEVIVQGASGAYRTHLPASASQVVAKPAAVSWNAAAGIGVPAGTAYQALRSLGVAAGQTLLVHGGSGAVGQAAIQFARVWGATVVATASARNLDRVRSLGAIAVEYGDGLLARVQAAAPNGIDRVLDAAGTDEALEVSFALVERRSDIGTIVVGAKSDELGIRAWAGGSPHPLTAEEQAWRREAYGVAADLIAAGRFEVEIAGVWPLAEAAAAQEALAAGGLRGKVILDPRA</sequence>
<dbReference type="InterPro" id="IPR036291">
    <property type="entry name" value="NAD(P)-bd_dom_sf"/>
</dbReference>
<dbReference type="SUPFAM" id="SSF50129">
    <property type="entry name" value="GroES-like"/>
    <property type="match status" value="1"/>
</dbReference>
<dbReference type="SMART" id="SM00829">
    <property type="entry name" value="PKS_ER"/>
    <property type="match status" value="1"/>
</dbReference>
<dbReference type="InterPro" id="IPR020843">
    <property type="entry name" value="ER"/>
</dbReference>
<dbReference type="Gene3D" id="3.90.180.10">
    <property type="entry name" value="Medium-chain alcohol dehydrogenases, catalytic domain"/>
    <property type="match status" value="1"/>
</dbReference>
<keyword evidence="4" id="KW-1185">Reference proteome</keyword>
<protein>
    <submittedName>
        <fullName evidence="3">NADP-dependent oxidoreductase</fullName>
    </submittedName>
</protein>
<evidence type="ECO:0000259" key="2">
    <source>
        <dbReference type="SMART" id="SM00829"/>
    </source>
</evidence>
<dbReference type="InterPro" id="IPR011032">
    <property type="entry name" value="GroES-like_sf"/>
</dbReference>
<dbReference type="PANTHER" id="PTHR44154:SF1">
    <property type="entry name" value="QUINONE OXIDOREDUCTASE"/>
    <property type="match status" value="1"/>
</dbReference>
<dbReference type="PANTHER" id="PTHR44154">
    <property type="entry name" value="QUINONE OXIDOREDUCTASE"/>
    <property type="match status" value="1"/>
</dbReference>
<reference evidence="3" key="1">
    <citation type="submission" date="2022-08" db="EMBL/GenBank/DDBJ databases">
        <authorList>
            <person name="Deng Y."/>
            <person name="Han X.-F."/>
            <person name="Zhang Y.-Q."/>
        </authorList>
    </citation>
    <scope>NUCLEOTIDE SEQUENCE</scope>
    <source>
        <strain evidence="3">CPCC 205716</strain>
    </source>
</reference>
<accession>A0ABT2GK28</accession>
<dbReference type="InterPro" id="IPR013154">
    <property type="entry name" value="ADH-like_N"/>
</dbReference>
<dbReference type="Gene3D" id="3.40.50.720">
    <property type="entry name" value="NAD(P)-binding Rossmann-like Domain"/>
    <property type="match status" value="1"/>
</dbReference>
<dbReference type="Pfam" id="PF13602">
    <property type="entry name" value="ADH_zinc_N_2"/>
    <property type="match status" value="1"/>
</dbReference>
<dbReference type="RefSeq" id="WP_259487448.1">
    <property type="nucleotide sequence ID" value="NZ_JANTEZ010000006.1"/>
</dbReference>
<evidence type="ECO:0000256" key="1">
    <source>
        <dbReference type="ARBA" id="ARBA00022857"/>
    </source>
</evidence>
<name>A0ABT2GK28_9MICO</name>
<dbReference type="EMBL" id="JANTEZ010000006">
    <property type="protein sequence ID" value="MCS5715952.1"/>
    <property type="molecule type" value="Genomic_DNA"/>
</dbReference>
<dbReference type="CDD" id="cd05289">
    <property type="entry name" value="MDR_like_2"/>
    <property type="match status" value="1"/>
</dbReference>
<gene>
    <name evidence="3" type="ORF">NVV95_15495</name>
</gene>
<organism evidence="3 4">
    <name type="scientific">Herbiconiux gentiana</name>
    <dbReference type="NCBI Taxonomy" id="2970912"/>
    <lineage>
        <taxon>Bacteria</taxon>
        <taxon>Bacillati</taxon>
        <taxon>Actinomycetota</taxon>
        <taxon>Actinomycetes</taxon>
        <taxon>Micrococcales</taxon>
        <taxon>Microbacteriaceae</taxon>
        <taxon>Herbiconiux</taxon>
    </lineage>
</organism>
<proteinExistence type="predicted"/>
<feature type="domain" description="Enoyl reductase (ER)" evidence="2">
    <location>
        <begin position="11"/>
        <end position="313"/>
    </location>
</feature>
<keyword evidence="1" id="KW-0521">NADP</keyword>
<dbReference type="Pfam" id="PF08240">
    <property type="entry name" value="ADH_N"/>
    <property type="match status" value="1"/>
</dbReference>
<dbReference type="InterPro" id="IPR051603">
    <property type="entry name" value="Zinc-ADH_QOR/CCCR"/>
</dbReference>